<dbReference type="SUPFAM" id="SSF51905">
    <property type="entry name" value="FAD/NAD(P)-binding domain"/>
    <property type="match status" value="1"/>
</dbReference>
<evidence type="ECO:0000259" key="11">
    <source>
        <dbReference type="Pfam" id="PF01266"/>
    </source>
</evidence>
<dbReference type="PROSITE" id="PS00599">
    <property type="entry name" value="AA_TRANSFER_CLASS_2"/>
    <property type="match status" value="1"/>
</dbReference>
<dbReference type="Gene3D" id="3.50.50.60">
    <property type="entry name" value="FAD/NAD(P)-binding domain"/>
    <property type="match status" value="1"/>
</dbReference>
<reference evidence="13" key="1">
    <citation type="journal article" date="2020" name="BMC Genomics">
        <title>Correction to: Identification and distribution of gene clusters required for synthesis of sphingolipid metabolism inhibitors in diverse species of the filamentous fungus Fusarium.</title>
        <authorList>
            <person name="Kim H.S."/>
            <person name="Lohmar J.M."/>
            <person name="Busman M."/>
            <person name="Brown D.W."/>
            <person name="Naumann T.A."/>
            <person name="Divon H.H."/>
            <person name="Lysoe E."/>
            <person name="Uhlig S."/>
            <person name="Proctor R.H."/>
        </authorList>
    </citation>
    <scope>NUCLEOTIDE SEQUENCE [LARGE SCALE GENOMIC DNA]</scope>
    <source>
        <strain evidence="13">NRRL 25331</strain>
    </source>
</reference>
<protein>
    <recommendedName>
        <fullName evidence="4">histidinol-phosphate transaminase</fullName>
        <ecNumber evidence="4">2.6.1.9</ecNumber>
    </recommendedName>
</protein>
<keyword evidence="6 12" id="KW-0808">Transferase</keyword>
<evidence type="ECO:0000313" key="13">
    <source>
        <dbReference type="Proteomes" id="UP000572754"/>
    </source>
</evidence>
<evidence type="ECO:0000256" key="4">
    <source>
        <dbReference type="ARBA" id="ARBA00012748"/>
    </source>
</evidence>
<dbReference type="InterPro" id="IPR001917">
    <property type="entry name" value="Aminotrans_II_pyridoxalP_BS"/>
</dbReference>
<comment type="catalytic activity">
    <reaction evidence="8">
        <text>L-histidinol phosphate + 2-oxoglutarate = 3-(imidazol-4-yl)-2-oxopropyl phosphate + L-glutamate</text>
        <dbReference type="Rhea" id="RHEA:23744"/>
        <dbReference type="ChEBI" id="CHEBI:16810"/>
        <dbReference type="ChEBI" id="CHEBI:29985"/>
        <dbReference type="ChEBI" id="CHEBI:57766"/>
        <dbReference type="ChEBI" id="CHEBI:57980"/>
        <dbReference type="EC" id="2.6.1.9"/>
    </reaction>
</comment>
<feature type="domain" description="FAD dependent oxidoreductase" evidence="11">
    <location>
        <begin position="476"/>
        <end position="837"/>
    </location>
</feature>
<dbReference type="AlphaFoldDB" id="A0A8H5WZ89"/>
<dbReference type="InterPro" id="IPR004839">
    <property type="entry name" value="Aminotransferase_I/II_large"/>
</dbReference>
<evidence type="ECO:0000256" key="2">
    <source>
        <dbReference type="ARBA" id="ARBA00005011"/>
    </source>
</evidence>
<proteinExistence type="inferred from homology"/>
<feature type="compositionally biased region" description="Low complexity" evidence="9">
    <location>
        <begin position="55"/>
        <end position="64"/>
    </location>
</feature>
<dbReference type="InterPro" id="IPR006076">
    <property type="entry name" value="FAD-dep_OxRdtase"/>
</dbReference>
<accession>A0A8H5WZ89</accession>
<comment type="cofactor">
    <cofactor evidence="1">
        <name>pyridoxal 5'-phosphate</name>
        <dbReference type="ChEBI" id="CHEBI:597326"/>
    </cofactor>
</comment>
<organism evidence="12 13">
    <name type="scientific">Fusarium circinatum</name>
    <name type="common">Pitch canker fungus</name>
    <name type="synonym">Gibberella circinata</name>
    <dbReference type="NCBI Taxonomy" id="48490"/>
    <lineage>
        <taxon>Eukaryota</taxon>
        <taxon>Fungi</taxon>
        <taxon>Dikarya</taxon>
        <taxon>Ascomycota</taxon>
        <taxon>Pezizomycotina</taxon>
        <taxon>Sordariomycetes</taxon>
        <taxon>Hypocreomycetidae</taxon>
        <taxon>Hypocreales</taxon>
        <taxon>Nectriaceae</taxon>
        <taxon>Fusarium</taxon>
        <taxon>Fusarium fujikuroi species complex</taxon>
    </lineage>
</organism>
<dbReference type="Gene3D" id="3.40.640.10">
    <property type="entry name" value="Type I PLP-dependent aspartate aminotransferase-like (Major domain)"/>
    <property type="match status" value="1"/>
</dbReference>
<dbReference type="Proteomes" id="UP000572754">
    <property type="component" value="Unassembled WGS sequence"/>
</dbReference>
<dbReference type="CDD" id="cd00609">
    <property type="entry name" value="AAT_like"/>
    <property type="match status" value="1"/>
</dbReference>
<dbReference type="Pfam" id="PF01266">
    <property type="entry name" value="DAO"/>
    <property type="match status" value="1"/>
</dbReference>
<comment type="caution">
    <text evidence="12">The sequence shown here is derived from an EMBL/GenBank/DDBJ whole genome shotgun (WGS) entry which is preliminary data.</text>
</comment>
<dbReference type="EMBL" id="JAAQPE010000242">
    <property type="protein sequence ID" value="KAF5675439.1"/>
    <property type="molecule type" value="Genomic_DNA"/>
</dbReference>
<evidence type="ECO:0000256" key="7">
    <source>
        <dbReference type="ARBA" id="ARBA00022898"/>
    </source>
</evidence>
<name>A0A8H5WZ89_FUSCI</name>
<feature type="region of interest" description="Disordered" evidence="9">
    <location>
        <begin position="49"/>
        <end position="70"/>
    </location>
</feature>
<evidence type="ECO:0000256" key="3">
    <source>
        <dbReference type="ARBA" id="ARBA00008392"/>
    </source>
</evidence>
<dbReference type="InterPro" id="IPR015421">
    <property type="entry name" value="PyrdxlP-dep_Trfase_major"/>
</dbReference>
<gene>
    <name evidence="12" type="ORF">FCIRC_7423</name>
</gene>
<feature type="domain" description="Aminotransferase class I/classII large" evidence="10">
    <location>
        <begin position="90"/>
        <end position="416"/>
    </location>
</feature>
<dbReference type="InterPro" id="IPR015424">
    <property type="entry name" value="PyrdxlP-dep_Trfase"/>
</dbReference>
<sequence length="863" mass="92727">MRVNSPFDITKCARPNILALEPYTSERDDYPPGADITLLDANENAFGPSIDFNRSGSKSNGSKGEFATLNPTGANKAAVIEQPTVDPEGLQLHRYPDAHSMQLRQKFCDFRQVQGAKPLTVQNVCLTVGGDESIDIIIRVFCTPGKDKILICPPTYGMYEVSAHVNDVGITKVNLDVDNGFALRPDAINEILSADPTIKVVFICSPGNPAGNLLERSDIVKVLEHPTWNGVVVVDEAYIDFAPEGSSFVTDVNTWPNLIVAHTMSKAFGLAAIRLGISYSQSQITRLMNNVRGPYNMSAPTVALASAALSPDGLCVMEENRTMMVQQRDRLLQELPKIPGFGRFLGDFQTNFVLAQFLDKPADQGGEPDNATATALKDSLATRGPILVRDRSKQIGCSGSLRITVGNKEQVDDLLVQIRTTLKEMYKARQTVSPFPGRERHLLGLTECHNCKADPKVTPSGARDGPRVEDQRSWSGGVIGCCTAYYLTRHPAYNPQRDQITILEASSIASAASGKAGGLIALWAYPSCIVPLSFQLHADLAAHHAGAEKWGYRRIHSARLGARGRTRSGLASGSDAGARGNMVIPTVPADLDWLHVENVHSYRSTGTPENTAQVIPYEFTTTMAELAIEKGANVILGRATSIDAVNGAAKSVTYVPKGDSASATVPATDIVLCAGPWTRSLLPAAPIVGLRQHSVIMRPTRPRPLSGYMLFTEISLATSGVRRAKHVTAEIFTRPNNTVWAAGDTDDIASFNIPETAEAVLPDEETCDNILAHVGAISDELGTSEVLSRQACYLPNVEGDVPGPILGGTAVKGVWIASGHSCWGIQNGPGTGKIMAEFVYDGKAVSADVDELDIRHLDGGSQD</sequence>
<dbReference type="EC" id="2.6.1.9" evidence="4"/>
<evidence type="ECO:0000259" key="10">
    <source>
        <dbReference type="Pfam" id="PF00155"/>
    </source>
</evidence>
<evidence type="ECO:0000256" key="8">
    <source>
        <dbReference type="ARBA" id="ARBA00047481"/>
    </source>
</evidence>
<dbReference type="SUPFAM" id="SSF53383">
    <property type="entry name" value="PLP-dependent transferases"/>
    <property type="match status" value="1"/>
</dbReference>
<dbReference type="PANTHER" id="PTHR42885">
    <property type="entry name" value="HISTIDINOL-PHOSPHATE AMINOTRANSFERASE-RELATED"/>
    <property type="match status" value="1"/>
</dbReference>
<evidence type="ECO:0000256" key="6">
    <source>
        <dbReference type="ARBA" id="ARBA00022679"/>
    </source>
</evidence>
<comment type="pathway">
    <text evidence="2">Amino-acid biosynthesis; L-histidine biosynthesis; L-histidine from 5-phospho-alpha-D-ribose 1-diphosphate: step 7/9.</text>
</comment>
<dbReference type="PANTHER" id="PTHR42885:SF2">
    <property type="entry name" value="HISTIDINOL-PHOSPHATE AMINOTRANSFERASE"/>
    <property type="match status" value="1"/>
</dbReference>
<dbReference type="GO" id="GO:0030170">
    <property type="term" value="F:pyridoxal phosphate binding"/>
    <property type="evidence" value="ECO:0007669"/>
    <property type="project" value="InterPro"/>
</dbReference>
<keyword evidence="7" id="KW-0663">Pyridoxal phosphate</keyword>
<keyword evidence="13" id="KW-1185">Reference proteome</keyword>
<evidence type="ECO:0000313" key="12">
    <source>
        <dbReference type="EMBL" id="KAF5675439.1"/>
    </source>
</evidence>
<dbReference type="Pfam" id="PF00155">
    <property type="entry name" value="Aminotran_1_2"/>
    <property type="match status" value="1"/>
</dbReference>
<dbReference type="InterPro" id="IPR036188">
    <property type="entry name" value="FAD/NAD-bd_sf"/>
</dbReference>
<dbReference type="GO" id="GO:0004400">
    <property type="term" value="F:histidinol-phosphate transaminase activity"/>
    <property type="evidence" value="ECO:0007669"/>
    <property type="project" value="UniProtKB-EC"/>
</dbReference>
<dbReference type="Gene3D" id="3.90.1150.10">
    <property type="entry name" value="Aspartate Aminotransferase, domain 1"/>
    <property type="match status" value="1"/>
</dbReference>
<comment type="similarity">
    <text evidence="3">Belongs to the class-II pyridoxal-phosphate-dependent aminotransferase family.</text>
</comment>
<dbReference type="InterPro" id="IPR015422">
    <property type="entry name" value="PyrdxlP-dep_Trfase_small"/>
</dbReference>
<evidence type="ECO:0000256" key="1">
    <source>
        <dbReference type="ARBA" id="ARBA00001933"/>
    </source>
</evidence>
<evidence type="ECO:0000256" key="9">
    <source>
        <dbReference type="SAM" id="MobiDB-lite"/>
    </source>
</evidence>
<keyword evidence="5 12" id="KW-0032">Aminotransferase</keyword>
<dbReference type="Gene3D" id="3.30.9.10">
    <property type="entry name" value="D-Amino Acid Oxidase, subunit A, domain 2"/>
    <property type="match status" value="1"/>
</dbReference>
<evidence type="ECO:0000256" key="5">
    <source>
        <dbReference type="ARBA" id="ARBA00022576"/>
    </source>
</evidence>
<reference evidence="12 13" key="2">
    <citation type="submission" date="2020-05" db="EMBL/GenBank/DDBJ databases">
        <title>Identification and distribution of gene clusters putatively required for synthesis of sphingolipid metabolism inhibitors in phylogenetically diverse species of the filamentous fungus Fusarium.</title>
        <authorList>
            <person name="Kim H.-S."/>
            <person name="Busman M."/>
            <person name="Brown D.W."/>
            <person name="Divon H."/>
            <person name="Uhlig S."/>
            <person name="Proctor R.H."/>
        </authorList>
    </citation>
    <scope>NUCLEOTIDE SEQUENCE [LARGE SCALE GENOMIC DNA]</scope>
    <source>
        <strain evidence="12 13">NRRL 25331</strain>
    </source>
</reference>